<reference evidence="4" key="1">
    <citation type="submission" date="2023-07" db="EMBL/GenBank/DDBJ databases">
        <title>A chromosome-level genome assembly of Lolium multiflorum.</title>
        <authorList>
            <person name="Chen Y."/>
            <person name="Copetti D."/>
            <person name="Kolliker R."/>
            <person name="Studer B."/>
        </authorList>
    </citation>
    <scope>NUCLEOTIDE SEQUENCE</scope>
    <source>
        <strain evidence="4">02402/16</strain>
        <tissue evidence="4">Leaf</tissue>
    </source>
</reference>
<dbReference type="Proteomes" id="UP001231189">
    <property type="component" value="Unassembled WGS sequence"/>
</dbReference>
<keyword evidence="3" id="KW-0460">Magnesium</keyword>
<organism evidence="4 5">
    <name type="scientific">Lolium multiflorum</name>
    <name type="common">Italian ryegrass</name>
    <name type="synonym">Lolium perenne subsp. multiflorum</name>
    <dbReference type="NCBI Taxonomy" id="4521"/>
    <lineage>
        <taxon>Eukaryota</taxon>
        <taxon>Viridiplantae</taxon>
        <taxon>Streptophyta</taxon>
        <taxon>Embryophyta</taxon>
        <taxon>Tracheophyta</taxon>
        <taxon>Spermatophyta</taxon>
        <taxon>Magnoliopsida</taxon>
        <taxon>Liliopsida</taxon>
        <taxon>Poales</taxon>
        <taxon>Poaceae</taxon>
        <taxon>BOP clade</taxon>
        <taxon>Pooideae</taxon>
        <taxon>Poodae</taxon>
        <taxon>Poeae</taxon>
        <taxon>Poeae Chloroplast Group 2 (Poeae type)</taxon>
        <taxon>Loliodinae</taxon>
        <taxon>Loliinae</taxon>
        <taxon>Lolium</taxon>
    </lineage>
</organism>
<dbReference type="GO" id="GO:0000287">
    <property type="term" value="F:magnesium ion binding"/>
    <property type="evidence" value="ECO:0007669"/>
    <property type="project" value="TreeGrafter"/>
</dbReference>
<dbReference type="InterPro" id="IPR050148">
    <property type="entry name" value="Terpene_synthase-like"/>
</dbReference>
<dbReference type="PANTHER" id="PTHR31739:SF4">
    <property type="entry name" value="ENT-COPALYL DIPHOSPHATE SYNTHASE, CHLOROPLASTIC"/>
    <property type="match status" value="1"/>
</dbReference>
<comment type="cofactor">
    <cofactor evidence="1">
        <name>Mg(2+)</name>
        <dbReference type="ChEBI" id="CHEBI:18420"/>
    </cofactor>
</comment>
<comment type="caution">
    <text evidence="4">The sequence shown here is derived from an EMBL/GenBank/DDBJ whole genome shotgun (WGS) entry which is preliminary data.</text>
</comment>
<evidence type="ECO:0000313" key="4">
    <source>
        <dbReference type="EMBL" id="KAK1605571.1"/>
    </source>
</evidence>
<dbReference type="AlphaFoldDB" id="A0AAD8VHP1"/>
<evidence type="ECO:0000256" key="3">
    <source>
        <dbReference type="ARBA" id="ARBA00022842"/>
    </source>
</evidence>
<dbReference type="GO" id="GO:0009507">
    <property type="term" value="C:chloroplast"/>
    <property type="evidence" value="ECO:0007669"/>
    <property type="project" value="TreeGrafter"/>
</dbReference>
<dbReference type="SUPFAM" id="SSF48239">
    <property type="entry name" value="Terpenoid cyclases/Protein prenyltransferases"/>
    <property type="match status" value="1"/>
</dbReference>
<sequence>MITAIRTALRSIGDGEISISGYDTAMVALVKRLDGGVGPEFPSTITWIIQNQLPDGSWGDEAFFMVSDRIINTLACVVALASWNIYADKCEEGKSLVVYLIKLSIYLYYE</sequence>
<name>A0AAD8VHP1_LOLMU</name>
<gene>
    <name evidence="4" type="ORF">QYE76_029244</name>
</gene>
<dbReference type="PANTHER" id="PTHR31739">
    <property type="entry name" value="ENT-COPALYL DIPHOSPHATE SYNTHASE, CHLOROPLASTIC"/>
    <property type="match status" value="1"/>
</dbReference>
<keyword evidence="5" id="KW-1185">Reference proteome</keyword>
<evidence type="ECO:0000256" key="1">
    <source>
        <dbReference type="ARBA" id="ARBA00001946"/>
    </source>
</evidence>
<dbReference type="Gene3D" id="1.50.10.160">
    <property type="match status" value="1"/>
</dbReference>
<accession>A0AAD8VHP1</accession>
<evidence type="ECO:0000313" key="5">
    <source>
        <dbReference type="Proteomes" id="UP001231189"/>
    </source>
</evidence>
<protein>
    <submittedName>
        <fullName evidence="4">Uncharacterized protein</fullName>
    </submittedName>
</protein>
<dbReference type="EMBL" id="JAUUTY010000007">
    <property type="protein sequence ID" value="KAK1605571.1"/>
    <property type="molecule type" value="Genomic_DNA"/>
</dbReference>
<dbReference type="GO" id="GO:0009686">
    <property type="term" value="P:gibberellin biosynthetic process"/>
    <property type="evidence" value="ECO:0007669"/>
    <property type="project" value="TreeGrafter"/>
</dbReference>
<dbReference type="GO" id="GO:0010333">
    <property type="term" value="F:terpene synthase activity"/>
    <property type="evidence" value="ECO:0007669"/>
    <property type="project" value="InterPro"/>
</dbReference>
<keyword evidence="2" id="KW-0479">Metal-binding</keyword>
<proteinExistence type="predicted"/>
<dbReference type="InterPro" id="IPR008930">
    <property type="entry name" value="Terpenoid_cyclase/PrenylTrfase"/>
</dbReference>
<evidence type="ECO:0000256" key="2">
    <source>
        <dbReference type="ARBA" id="ARBA00022723"/>
    </source>
</evidence>